<keyword evidence="2" id="KW-1185">Reference proteome</keyword>
<gene>
    <name evidence="1" type="ORF">P3X46_022767</name>
</gene>
<accession>A0ABQ9LAK3</accession>
<sequence>MALGQLINFSKSLLCFSANTSSAVHDSITNILHVVEHDNIGNYLGLPTIVGRNKKEVFQFVKDKVWHRLHSWSCRTLFRVGKEILLKTVLQALPNYVMNLFLLPKTLCEELQRINHELCIHWLGWDRLCYHKSLGGLGFKKLHQFNLAMLGKMVWSLVVNPDSLAARLLKAKYYPESSFTAPLRSSPSYNWRSIHATQSLIRYGLC</sequence>
<dbReference type="PANTHER" id="PTHR33116">
    <property type="entry name" value="REVERSE TRANSCRIPTASE ZINC-BINDING DOMAIN-CONTAINING PROTEIN-RELATED-RELATED"/>
    <property type="match status" value="1"/>
</dbReference>
<reference evidence="1" key="1">
    <citation type="journal article" date="2023" name="Plant Biotechnol. J.">
        <title>Chromosome-level wild Hevea brasiliensis genome provides new tools for genomic-assisted breeding and valuable loci to elevate rubber yield.</title>
        <authorList>
            <person name="Cheng H."/>
            <person name="Song X."/>
            <person name="Hu Y."/>
            <person name="Wu T."/>
            <person name="Yang Q."/>
            <person name="An Z."/>
            <person name="Feng S."/>
            <person name="Deng Z."/>
            <person name="Wu W."/>
            <person name="Zeng X."/>
            <person name="Tu M."/>
            <person name="Wang X."/>
            <person name="Huang H."/>
        </authorList>
    </citation>
    <scope>NUCLEOTIDE SEQUENCE</scope>
    <source>
        <strain evidence="1">MT/VB/25A 57/8</strain>
    </source>
</reference>
<evidence type="ECO:0000313" key="2">
    <source>
        <dbReference type="Proteomes" id="UP001174677"/>
    </source>
</evidence>
<dbReference type="PANTHER" id="PTHR33116:SF86">
    <property type="entry name" value="REVERSE TRANSCRIPTASE DOMAIN-CONTAINING PROTEIN"/>
    <property type="match status" value="1"/>
</dbReference>
<evidence type="ECO:0000313" key="1">
    <source>
        <dbReference type="EMBL" id="KAJ9163052.1"/>
    </source>
</evidence>
<comment type="caution">
    <text evidence="1">The sequence shown here is derived from an EMBL/GenBank/DDBJ whole genome shotgun (WGS) entry which is preliminary data.</text>
</comment>
<name>A0ABQ9LAK3_HEVBR</name>
<organism evidence="1 2">
    <name type="scientific">Hevea brasiliensis</name>
    <name type="common">Para rubber tree</name>
    <name type="synonym">Siphonia brasiliensis</name>
    <dbReference type="NCBI Taxonomy" id="3981"/>
    <lineage>
        <taxon>Eukaryota</taxon>
        <taxon>Viridiplantae</taxon>
        <taxon>Streptophyta</taxon>
        <taxon>Embryophyta</taxon>
        <taxon>Tracheophyta</taxon>
        <taxon>Spermatophyta</taxon>
        <taxon>Magnoliopsida</taxon>
        <taxon>eudicotyledons</taxon>
        <taxon>Gunneridae</taxon>
        <taxon>Pentapetalae</taxon>
        <taxon>rosids</taxon>
        <taxon>fabids</taxon>
        <taxon>Malpighiales</taxon>
        <taxon>Euphorbiaceae</taxon>
        <taxon>Crotonoideae</taxon>
        <taxon>Micrandreae</taxon>
        <taxon>Hevea</taxon>
    </lineage>
</organism>
<dbReference type="Proteomes" id="UP001174677">
    <property type="component" value="Chromosome 13"/>
</dbReference>
<proteinExistence type="predicted"/>
<protein>
    <submittedName>
        <fullName evidence="1">Uncharacterized protein</fullName>
    </submittedName>
</protein>
<dbReference type="EMBL" id="JARPOI010000013">
    <property type="protein sequence ID" value="KAJ9163052.1"/>
    <property type="molecule type" value="Genomic_DNA"/>
</dbReference>